<keyword evidence="1" id="KW-1133">Transmembrane helix</keyword>
<feature type="transmembrane region" description="Helical" evidence="1">
    <location>
        <begin position="81"/>
        <end position="101"/>
    </location>
</feature>
<protein>
    <recommendedName>
        <fullName evidence="6">DUF1648 domain-containing protein</fullName>
    </recommendedName>
</protein>
<feature type="domain" description="DUF5808" evidence="3">
    <location>
        <begin position="331"/>
        <end position="356"/>
    </location>
</feature>
<evidence type="ECO:0008006" key="6">
    <source>
        <dbReference type="Google" id="ProtNLM"/>
    </source>
</evidence>
<evidence type="ECO:0000313" key="5">
    <source>
        <dbReference type="Proteomes" id="UP000637695"/>
    </source>
</evidence>
<dbReference type="Pfam" id="PF07853">
    <property type="entry name" value="DUF1648"/>
    <property type="match status" value="1"/>
</dbReference>
<name>A0A917KH04_9BACL</name>
<dbReference type="InterPro" id="IPR012867">
    <property type="entry name" value="DUF1648"/>
</dbReference>
<keyword evidence="1" id="KW-0812">Transmembrane</keyword>
<organism evidence="4 5">
    <name type="scientific">Alicyclobacillus cellulosilyticus</name>
    <dbReference type="NCBI Taxonomy" id="1003997"/>
    <lineage>
        <taxon>Bacteria</taxon>
        <taxon>Bacillati</taxon>
        <taxon>Bacillota</taxon>
        <taxon>Bacilli</taxon>
        <taxon>Bacillales</taxon>
        <taxon>Alicyclobacillaceae</taxon>
        <taxon>Alicyclobacillus</taxon>
    </lineage>
</organism>
<keyword evidence="1" id="KW-0472">Membrane</keyword>
<feature type="transmembrane region" description="Helical" evidence="1">
    <location>
        <begin position="233"/>
        <end position="259"/>
    </location>
</feature>
<reference evidence="4" key="1">
    <citation type="journal article" date="2014" name="Int. J. Syst. Evol. Microbiol.">
        <title>Complete genome sequence of Corynebacterium casei LMG S-19264T (=DSM 44701T), isolated from a smear-ripened cheese.</title>
        <authorList>
            <consortium name="US DOE Joint Genome Institute (JGI-PGF)"/>
            <person name="Walter F."/>
            <person name="Albersmeier A."/>
            <person name="Kalinowski J."/>
            <person name="Ruckert C."/>
        </authorList>
    </citation>
    <scope>NUCLEOTIDE SEQUENCE</scope>
    <source>
        <strain evidence="4">JCM 18487</strain>
    </source>
</reference>
<dbReference type="Proteomes" id="UP000637695">
    <property type="component" value="Unassembled WGS sequence"/>
</dbReference>
<feature type="transmembrane region" description="Helical" evidence="1">
    <location>
        <begin position="6"/>
        <end position="27"/>
    </location>
</feature>
<comment type="caution">
    <text evidence="4">The sequence shown here is derived from an EMBL/GenBank/DDBJ whole genome shotgun (WGS) entry which is preliminary data.</text>
</comment>
<gene>
    <name evidence="4" type="ORF">GCM10010885_21650</name>
</gene>
<dbReference type="PANTHER" id="PTHR37810:SF5">
    <property type="entry name" value="IMMUNITY PROTEIN SDPI"/>
    <property type="match status" value="1"/>
</dbReference>
<feature type="transmembrane region" description="Helical" evidence="1">
    <location>
        <begin position="265"/>
        <end position="288"/>
    </location>
</feature>
<reference evidence="4" key="2">
    <citation type="submission" date="2020-09" db="EMBL/GenBank/DDBJ databases">
        <authorList>
            <person name="Sun Q."/>
            <person name="Ohkuma M."/>
        </authorList>
    </citation>
    <scope>NUCLEOTIDE SEQUENCE</scope>
    <source>
        <strain evidence="4">JCM 18487</strain>
    </source>
</reference>
<dbReference type="PANTHER" id="PTHR37810">
    <property type="entry name" value="IMMUNITY PROTEIN SDPI"/>
    <property type="match status" value="1"/>
</dbReference>
<keyword evidence="5" id="KW-1185">Reference proteome</keyword>
<evidence type="ECO:0000313" key="4">
    <source>
        <dbReference type="EMBL" id="GGJ11953.1"/>
    </source>
</evidence>
<evidence type="ECO:0000259" key="3">
    <source>
        <dbReference type="Pfam" id="PF19124"/>
    </source>
</evidence>
<dbReference type="AlphaFoldDB" id="A0A917KH04"/>
<dbReference type="GO" id="GO:0009636">
    <property type="term" value="P:response to toxic substance"/>
    <property type="evidence" value="ECO:0007669"/>
    <property type="project" value="TreeGrafter"/>
</dbReference>
<dbReference type="InterPro" id="IPR043831">
    <property type="entry name" value="DUF5808"/>
</dbReference>
<feature type="transmembrane region" description="Helical" evidence="1">
    <location>
        <begin position="178"/>
        <end position="203"/>
    </location>
</feature>
<proteinExistence type="predicted"/>
<feature type="transmembrane region" description="Helical" evidence="1">
    <location>
        <begin position="356"/>
        <end position="379"/>
    </location>
</feature>
<dbReference type="EMBL" id="BMOY01000041">
    <property type="protein sequence ID" value="GGJ11953.1"/>
    <property type="molecule type" value="Genomic_DNA"/>
</dbReference>
<feature type="transmembrane region" description="Helical" evidence="1">
    <location>
        <begin position="137"/>
        <end position="158"/>
    </location>
</feature>
<evidence type="ECO:0000259" key="2">
    <source>
        <dbReference type="Pfam" id="PF07853"/>
    </source>
</evidence>
<evidence type="ECO:0000256" key="1">
    <source>
        <dbReference type="SAM" id="Phobius"/>
    </source>
</evidence>
<accession>A0A917KH04</accession>
<dbReference type="RefSeq" id="WP_188883063.1">
    <property type="nucleotide sequence ID" value="NZ_BMOY01000041.1"/>
</dbReference>
<dbReference type="Pfam" id="PF19124">
    <property type="entry name" value="DUF5808"/>
    <property type="match status" value="1"/>
</dbReference>
<feature type="transmembrane region" description="Helical" evidence="1">
    <location>
        <begin position="58"/>
        <end position="75"/>
    </location>
</feature>
<feature type="domain" description="DUF1648" evidence="2">
    <location>
        <begin position="147"/>
        <end position="186"/>
    </location>
</feature>
<sequence length="381" mass="41214">MPVSVLAVTLACILCLIAAEWVLPLVVPPTLPFGVRVPLEYADHAAVRHAARAYRRRLAGIGLAALALDIATWFLSPGPALAAGIALVLATGAACYANYYAAHRALQRVKEAEGWFAGRTQVIAAETRGQERRSPSWWWSAPAWGVFLSVIAIGIWRYPQIPERFPIHFTAEGTPTQWATKSVGSVFGTCVPGLLLLLINLLVHTFGRRSRIDVDPEAPADSVQRQAARNRRWIAAFWVSCTFAEVGLGMASLVLWGMLSPASAWAIWGMPLVIVLGAILPWVVALILPGPAPRTTADTPAPGATAPGQPPHVVHRDDDRFWKAGVFYVNPDDPAFLVPKRFGVGWTFNFGHRAAWWGMLALLALAALPGVVVVLAVSLTR</sequence>